<accession>A0ABC8J8Y9</accession>
<keyword evidence="3" id="KW-1185">Reference proteome</keyword>
<dbReference type="EMBL" id="CAKOAT010086265">
    <property type="protein sequence ID" value="CAH8318231.1"/>
    <property type="molecule type" value="Genomic_DNA"/>
</dbReference>
<evidence type="ECO:0000313" key="2">
    <source>
        <dbReference type="EMBL" id="CAH8318231.1"/>
    </source>
</evidence>
<organism evidence="2 3">
    <name type="scientific">Eruca vesicaria subsp. sativa</name>
    <name type="common">Garden rocket</name>
    <name type="synonym">Eruca sativa</name>
    <dbReference type="NCBI Taxonomy" id="29727"/>
    <lineage>
        <taxon>Eukaryota</taxon>
        <taxon>Viridiplantae</taxon>
        <taxon>Streptophyta</taxon>
        <taxon>Embryophyta</taxon>
        <taxon>Tracheophyta</taxon>
        <taxon>Spermatophyta</taxon>
        <taxon>Magnoliopsida</taxon>
        <taxon>eudicotyledons</taxon>
        <taxon>Gunneridae</taxon>
        <taxon>Pentapetalae</taxon>
        <taxon>rosids</taxon>
        <taxon>malvids</taxon>
        <taxon>Brassicales</taxon>
        <taxon>Brassicaceae</taxon>
        <taxon>Brassiceae</taxon>
        <taxon>Eruca</taxon>
    </lineage>
</organism>
<proteinExistence type="predicted"/>
<sequence length="272" mass="30093">MNPRHTRRVRRVRQRRRGTSFRVPILPSPRMPSTRPPMGLPLYHPSPPLFSFGSPPLMTPAPSMLPYYRPAPVVSYYVALPPPPPPFTRPPTTSVGYGVSLPPSNGHISGNSGTVSGLGGPTEVPVGVMPNEAGDVMNVLLTDYMDPDKIFYVYREDDLKIIFPDSENENTRQDTSGDRILANEESSDAPSNAKKARLSEELDEQVSEQLMIHANGFQEEIEQLIGEDPQLEMATGEVFLDDGSLLNVELDPSMLQMLNELDQLLPIDLDSD</sequence>
<comment type="caution">
    <text evidence="2">The sequence shown here is derived from an EMBL/GenBank/DDBJ whole genome shotgun (WGS) entry which is preliminary data.</text>
</comment>
<name>A0ABC8J8Y9_ERUVS</name>
<dbReference type="AlphaFoldDB" id="A0ABC8J8Y9"/>
<feature type="region of interest" description="Disordered" evidence="1">
    <location>
        <begin position="1"/>
        <end position="32"/>
    </location>
</feature>
<feature type="compositionally biased region" description="Basic residues" evidence="1">
    <location>
        <begin position="1"/>
        <end position="19"/>
    </location>
</feature>
<gene>
    <name evidence="2" type="ORF">ERUC_LOCUS8169</name>
</gene>
<dbReference type="Proteomes" id="UP001642260">
    <property type="component" value="Unassembled WGS sequence"/>
</dbReference>
<reference evidence="2 3" key="1">
    <citation type="submission" date="2022-03" db="EMBL/GenBank/DDBJ databases">
        <authorList>
            <person name="Macdonald S."/>
            <person name="Ahmed S."/>
            <person name="Newling K."/>
        </authorList>
    </citation>
    <scope>NUCLEOTIDE SEQUENCE [LARGE SCALE GENOMIC DNA]</scope>
</reference>
<feature type="region of interest" description="Disordered" evidence="1">
    <location>
        <begin position="165"/>
        <end position="197"/>
    </location>
</feature>
<evidence type="ECO:0000313" key="3">
    <source>
        <dbReference type="Proteomes" id="UP001642260"/>
    </source>
</evidence>
<protein>
    <submittedName>
        <fullName evidence="2">Uncharacterized protein</fullName>
    </submittedName>
</protein>
<evidence type="ECO:0000256" key="1">
    <source>
        <dbReference type="SAM" id="MobiDB-lite"/>
    </source>
</evidence>